<feature type="chain" id="PRO_5022166271" evidence="2">
    <location>
        <begin position="28"/>
        <end position="301"/>
    </location>
</feature>
<dbReference type="InterPro" id="IPR049492">
    <property type="entry name" value="BD-FAE-like_dom"/>
</dbReference>
<dbReference type="Gene3D" id="3.40.50.1820">
    <property type="entry name" value="alpha/beta hydrolase"/>
    <property type="match status" value="1"/>
</dbReference>
<proteinExistence type="predicted"/>
<feature type="domain" description="BD-FAE-like" evidence="3">
    <location>
        <begin position="56"/>
        <end position="254"/>
    </location>
</feature>
<feature type="signal peptide" evidence="2">
    <location>
        <begin position="1"/>
        <end position="27"/>
    </location>
</feature>
<dbReference type="Pfam" id="PF20434">
    <property type="entry name" value="BD-FAE"/>
    <property type="match status" value="1"/>
</dbReference>
<dbReference type="SUPFAM" id="SSF53474">
    <property type="entry name" value="alpha/beta-Hydrolases"/>
    <property type="match status" value="1"/>
</dbReference>
<protein>
    <submittedName>
        <fullName evidence="4">Acetyl esterase/lipase</fullName>
    </submittedName>
</protein>
<evidence type="ECO:0000259" key="3">
    <source>
        <dbReference type="Pfam" id="PF20434"/>
    </source>
</evidence>
<gene>
    <name evidence="4" type="ORF">SAMN06265218_10734</name>
</gene>
<reference evidence="4 5" key="1">
    <citation type="submission" date="2017-05" db="EMBL/GenBank/DDBJ databases">
        <authorList>
            <person name="Varghese N."/>
            <person name="Submissions S."/>
        </authorList>
    </citation>
    <scope>NUCLEOTIDE SEQUENCE [LARGE SCALE GENOMIC DNA]</scope>
    <source>
        <strain evidence="4 5">DSM 21194</strain>
    </source>
</reference>
<dbReference type="GO" id="GO:0016787">
    <property type="term" value="F:hydrolase activity"/>
    <property type="evidence" value="ECO:0007669"/>
    <property type="project" value="UniProtKB-KW"/>
</dbReference>
<dbReference type="EMBL" id="FXTH01000007">
    <property type="protein sequence ID" value="SMO62101.1"/>
    <property type="molecule type" value="Genomic_DNA"/>
</dbReference>
<keyword evidence="1" id="KW-0378">Hydrolase</keyword>
<dbReference type="InterPro" id="IPR029058">
    <property type="entry name" value="AB_hydrolase_fold"/>
</dbReference>
<evidence type="ECO:0000313" key="4">
    <source>
        <dbReference type="EMBL" id="SMO62101.1"/>
    </source>
</evidence>
<dbReference type="PANTHER" id="PTHR48081">
    <property type="entry name" value="AB HYDROLASE SUPERFAMILY PROTEIN C4A8.06C"/>
    <property type="match status" value="1"/>
</dbReference>
<dbReference type="PANTHER" id="PTHR48081:SF6">
    <property type="entry name" value="PEPTIDASE S9 PROLYL OLIGOPEPTIDASE CATALYTIC DOMAIN-CONTAINING PROTEIN"/>
    <property type="match status" value="1"/>
</dbReference>
<accession>A0A521CTP6</accession>
<keyword evidence="2" id="KW-0732">Signal</keyword>
<evidence type="ECO:0000256" key="2">
    <source>
        <dbReference type="SAM" id="SignalP"/>
    </source>
</evidence>
<organism evidence="4 5">
    <name type="scientific">Fodinibius sediminis</name>
    <dbReference type="NCBI Taxonomy" id="1214077"/>
    <lineage>
        <taxon>Bacteria</taxon>
        <taxon>Pseudomonadati</taxon>
        <taxon>Balneolota</taxon>
        <taxon>Balneolia</taxon>
        <taxon>Balneolales</taxon>
        <taxon>Balneolaceae</taxon>
        <taxon>Fodinibius</taxon>
    </lineage>
</organism>
<dbReference type="Proteomes" id="UP000317593">
    <property type="component" value="Unassembled WGS sequence"/>
</dbReference>
<evidence type="ECO:0000256" key="1">
    <source>
        <dbReference type="ARBA" id="ARBA00022801"/>
    </source>
</evidence>
<name>A0A521CTP6_9BACT</name>
<dbReference type="AlphaFoldDB" id="A0A521CTP6"/>
<evidence type="ECO:0000313" key="5">
    <source>
        <dbReference type="Proteomes" id="UP000317593"/>
    </source>
</evidence>
<keyword evidence="5" id="KW-1185">Reference proteome</keyword>
<dbReference type="InterPro" id="IPR050300">
    <property type="entry name" value="GDXG_lipolytic_enzyme"/>
</dbReference>
<sequence length="301" mass="32933">MKMGNRLFSAGIILILTGLLIPSGAMAQGNVTEQLLLWPDGTPGAKGSTDLDRPALSVFLPEEEKAVGTGVVIFPGGGYAHLAMDHEGRQVAEWLNDLGIAAFIVKYRLGSRYNHPNQLNDAQRAIRMVRSRAGEWGIEADRIGILGFSAGGHLASTAGTHFTDGRIDADRPVEQVGSRPDFMILIYPVITMKTDYTHQGSRNNLLGTDPSDELVEQLSNEIQVTQRTPPTFLVHGTNDKGVPVQNSLKFYKSLLEHQVPAEMHLFEDGPHGFGLAPDDPELSQWPLLCELWMESRGLLSD</sequence>